<feature type="transmembrane region" description="Helical" evidence="7">
    <location>
        <begin position="15"/>
        <end position="33"/>
    </location>
</feature>
<dbReference type="PANTHER" id="PTHR23517">
    <property type="entry name" value="RESISTANCE PROTEIN MDTM, PUTATIVE-RELATED-RELATED"/>
    <property type="match status" value="1"/>
</dbReference>
<evidence type="ECO:0000256" key="6">
    <source>
        <dbReference type="ARBA" id="ARBA00023136"/>
    </source>
</evidence>
<evidence type="ECO:0000256" key="2">
    <source>
        <dbReference type="ARBA" id="ARBA00022448"/>
    </source>
</evidence>
<feature type="transmembrane region" description="Helical" evidence="7">
    <location>
        <begin position="220"/>
        <end position="238"/>
    </location>
</feature>
<evidence type="ECO:0000313" key="10">
    <source>
        <dbReference type="Proteomes" id="UP001056500"/>
    </source>
</evidence>
<feature type="transmembrane region" description="Helical" evidence="7">
    <location>
        <begin position="53"/>
        <end position="74"/>
    </location>
</feature>
<feature type="transmembrane region" description="Helical" evidence="7">
    <location>
        <begin position="104"/>
        <end position="129"/>
    </location>
</feature>
<feature type="transmembrane region" description="Helical" evidence="7">
    <location>
        <begin position="81"/>
        <end position="98"/>
    </location>
</feature>
<evidence type="ECO:0000256" key="3">
    <source>
        <dbReference type="ARBA" id="ARBA00022475"/>
    </source>
</evidence>
<evidence type="ECO:0000256" key="4">
    <source>
        <dbReference type="ARBA" id="ARBA00022692"/>
    </source>
</evidence>
<dbReference type="Pfam" id="PF07690">
    <property type="entry name" value="MFS_1"/>
    <property type="match status" value="1"/>
</dbReference>
<name>A0ABY4WGU8_9BACL</name>
<evidence type="ECO:0000256" key="5">
    <source>
        <dbReference type="ARBA" id="ARBA00022989"/>
    </source>
</evidence>
<feature type="transmembrane region" description="Helical" evidence="7">
    <location>
        <begin position="289"/>
        <end position="306"/>
    </location>
</feature>
<keyword evidence="5 7" id="KW-1133">Transmembrane helix</keyword>
<feature type="transmembrane region" description="Helical" evidence="7">
    <location>
        <begin position="141"/>
        <end position="163"/>
    </location>
</feature>
<accession>A0ABY4WGU8</accession>
<gene>
    <name evidence="9" type="ORF">NDK47_02950</name>
</gene>
<reference evidence="9" key="1">
    <citation type="submission" date="2022-06" db="EMBL/GenBank/DDBJ databases">
        <title>Genome sequencing of Brevibacillus sp. BB3-R1.</title>
        <authorList>
            <person name="Heo J."/>
            <person name="Lee D."/>
            <person name="Won M."/>
            <person name="Han B.-H."/>
            <person name="Hong S.-B."/>
            <person name="Kwon S.-W."/>
        </authorList>
    </citation>
    <scope>NUCLEOTIDE SEQUENCE</scope>
    <source>
        <strain evidence="9">BB3-R1</strain>
    </source>
</reference>
<dbReference type="Gene3D" id="1.20.1250.20">
    <property type="entry name" value="MFS general substrate transporter like domains"/>
    <property type="match status" value="1"/>
</dbReference>
<feature type="domain" description="Major facilitator superfamily (MFS) profile" evidence="8">
    <location>
        <begin position="14"/>
        <end position="400"/>
    </location>
</feature>
<organism evidence="9 10">
    <name type="scientific">Brevibacillus ruminantium</name>
    <dbReference type="NCBI Taxonomy" id="2950604"/>
    <lineage>
        <taxon>Bacteria</taxon>
        <taxon>Bacillati</taxon>
        <taxon>Bacillota</taxon>
        <taxon>Bacilli</taxon>
        <taxon>Bacillales</taxon>
        <taxon>Paenibacillaceae</taxon>
        <taxon>Brevibacillus</taxon>
    </lineage>
</organism>
<dbReference type="RefSeq" id="WP_251873439.1">
    <property type="nucleotide sequence ID" value="NZ_CP098755.1"/>
</dbReference>
<dbReference type="InterPro" id="IPR050171">
    <property type="entry name" value="MFS_Transporters"/>
</dbReference>
<dbReference type="PROSITE" id="PS50850">
    <property type="entry name" value="MFS"/>
    <property type="match status" value="1"/>
</dbReference>
<keyword evidence="3" id="KW-1003">Cell membrane</keyword>
<keyword evidence="10" id="KW-1185">Reference proteome</keyword>
<keyword evidence="4 7" id="KW-0812">Transmembrane</keyword>
<evidence type="ECO:0000256" key="7">
    <source>
        <dbReference type="SAM" id="Phobius"/>
    </source>
</evidence>
<evidence type="ECO:0000259" key="8">
    <source>
        <dbReference type="PROSITE" id="PS50850"/>
    </source>
</evidence>
<dbReference type="EMBL" id="CP098755">
    <property type="protein sequence ID" value="USG66307.1"/>
    <property type="molecule type" value="Genomic_DNA"/>
</dbReference>
<dbReference type="PANTHER" id="PTHR23517:SF10">
    <property type="entry name" value="MAJOR FACILITATOR SUPERFAMILY (MFS) PROFILE DOMAIN-CONTAINING PROTEIN"/>
    <property type="match status" value="1"/>
</dbReference>
<feature type="transmembrane region" description="Helical" evidence="7">
    <location>
        <begin position="258"/>
        <end position="277"/>
    </location>
</feature>
<feature type="transmembrane region" description="Helical" evidence="7">
    <location>
        <begin position="343"/>
        <end position="365"/>
    </location>
</feature>
<evidence type="ECO:0000256" key="1">
    <source>
        <dbReference type="ARBA" id="ARBA00004651"/>
    </source>
</evidence>
<dbReference type="InterPro" id="IPR011701">
    <property type="entry name" value="MFS"/>
</dbReference>
<dbReference type="Proteomes" id="UP001056500">
    <property type="component" value="Chromosome"/>
</dbReference>
<proteinExistence type="predicted"/>
<dbReference type="InterPro" id="IPR036259">
    <property type="entry name" value="MFS_trans_sf"/>
</dbReference>
<sequence length="415" mass="45775">MISPKTWLHRYPREAWLFLIASFINSSGSAFMWPLTTLYVHTQLHRSMTEAGFVLMMQSLAGIVGQFTGGTLFHRIGAKRLIVGSLVLQASCMLGILFTDSWYVYIGFMVGLGFLFNVSNPAIQAFIGFRWKEQRRELFNIVYVGNNLGMAVGTALAGVIAAISFSFTFLFNSVSTFLFAAFFFLFMRNLSHEQLIGAADERKAKQRQEGSLHLLLRYRVYLFMALGSAFIFFSTTVWNTGVAPHLTSTGMPLAAYSWLWTVNGIIIFAGQPVVSWIKRILKQNLSSQLVASAVLYGSGFGFMLFFHQSYAAFMTGMVITTFGEMLIAPTVPTFISEKTGESAPFYLGAVGSITSGGRLLGPLFFGQMYDAGGIVPALTLATVISFAAVILCLIHASFHRERKGRANVVRGVLRG</sequence>
<comment type="subcellular location">
    <subcellularLocation>
        <location evidence="1">Cell membrane</location>
        <topology evidence="1">Multi-pass membrane protein</topology>
    </subcellularLocation>
</comment>
<keyword evidence="2" id="KW-0813">Transport</keyword>
<protein>
    <submittedName>
        <fullName evidence="9">MFS transporter</fullName>
    </submittedName>
</protein>
<feature type="transmembrane region" description="Helical" evidence="7">
    <location>
        <begin position="169"/>
        <end position="187"/>
    </location>
</feature>
<dbReference type="SUPFAM" id="SSF103473">
    <property type="entry name" value="MFS general substrate transporter"/>
    <property type="match status" value="1"/>
</dbReference>
<feature type="transmembrane region" description="Helical" evidence="7">
    <location>
        <begin position="312"/>
        <end position="331"/>
    </location>
</feature>
<evidence type="ECO:0000313" key="9">
    <source>
        <dbReference type="EMBL" id="USG66307.1"/>
    </source>
</evidence>
<feature type="transmembrane region" description="Helical" evidence="7">
    <location>
        <begin position="371"/>
        <end position="394"/>
    </location>
</feature>
<dbReference type="InterPro" id="IPR020846">
    <property type="entry name" value="MFS_dom"/>
</dbReference>
<keyword evidence="6 7" id="KW-0472">Membrane</keyword>